<dbReference type="OMA" id="TWSHLYR"/>
<evidence type="ECO:0000256" key="4">
    <source>
        <dbReference type="ARBA" id="ARBA00023002"/>
    </source>
</evidence>
<keyword evidence="4" id="KW-0560">Oxidoreductase</keyword>
<keyword evidence="2" id="KW-0274">FAD</keyword>
<evidence type="ECO:0000313" key="5">
    <source>
        <dbReference type="EMBL" id="EEU35731.1"/>
    </source>
</evidence>
<proteinExistence type="predicted"/>
<accession>C7ZJM9</accession>
<evidence type="ECO:0000313" key="6">
    <source>
        <dbReference type="Proteomes" id="UP000005206"/>
    </source>
</evidence>
<keyword evidence="3" id="KW-0521">NADP</keyword>
<dbReference type="VEuPathDB" id="FungiDB:NECHADRAFT_82172"/>
<keyword evidence="1" id="KW-0285">Flavoprotein</keyword>
<evidence type="ECO:0008006" key="7">
    <source>
        <dbReference type="Google" id="ProtNLM"/>
    </source>
</evidence>
<evidence type="ECO:0000256" key="3">
    <source>
        <dbReference type="ARBA" id="ARBA00022857"/>
    </source>
</evidence>
<dbReference type="HOGENOM" id="CLU_006937_8_1_1"/>
<dbReference type="OrthoDB" id="66881at2759"/>
<dbReference type="GO" id="GO:0050660">
    <property type="term" value="F:flavin adenine dinucleotide binding"/>
    <property type="evidence" value="ECO:0007669"/>
    <property type="project" value="InterPro"/>
</dbReference>
<keyword evidence="6" id="KW-1185">Reference proteome</keyword>
<evidence type="ECO:0000256" key="1">
    <source>
        <dbReference type="ARBA" id="ARBA00022630"/>
    </source>
</evidence>
<dbReference type="SUPFAM" id="SSF51905">
    <property type="entry name" value="FAD/NAD(P)-binding domain"/>
    <property type="match status" value="2"/>
</dbReference>
<evidence type="ECO:0000256" key="2">
    <source>
        <dbReference type="ARBA" id="ARBA00022827"/>
    </source>
</evidence>
<reference evidence="5 6" key="1">
    <citation type="journal article" date="2009" name="PLoS Genet.">
        <title>The genome of Nectria haematococca: contribution of supernumerary chromosomes to gene expansion.</title>
        <authorList>
            <person name="Coleman J.J."/>
            <person name="Rounsley S.D."/>
            <person name="Rodriguez-Carres M."/>
            <person name="Kuo A."/>
            <person name="Wasmann C.C."/>
            <person name="Grimwood J."/>
            <person name="Schmutz J."/>
            <person name="Taga M."/>
            <person name="White G.J."/>
            <person name="Zhou S."/>
            <person name="Schwartz D.C."/>
            <person name="Freitag M."/>
            <person name="Ma L.J."/>
            <person name="Danchin E.G."/>
            <person name="Henrissat B."/>
            <person name="Coutinho P.M."/>
            <person name="Nelson D.R."/>
            <person name="Straney D."/>
            <person name="Napoli C.A."/>
            <person name="Barker B.M."/>
            <person name="Gribskov M."/>
            <person name="Rep M."/>
            <person name="Kroken S."/>
            <person name="Molnar I."/>
            <person name="Rensing C."/>
            <person name="Kennell J.C."/>
            <person name="Zamora J."/>
            <person name="Farman M.L."/>
            <person name="Selker E.U."/>
            <person name="Salamov A."/>
            <person name="Shapiro H."/>
            <person name="Pangilinan J."/>
            <person name="Lindquist E."/>
            <person name="Lamers C."/>
            <person name="Grigoriev I.V."/>
            <person name="Geiser D.M."/>
            <person name="Covert S.F."/>
            <person name="Temporini E."/>
            <person name="Vanetten H.D."/>
        </authorList>
    </citation>
    <scope>NUCLEOTIDE SEQUENCE [LARGE SCALE GENOMIC DNA]</scope>
    <source>
        <strain evidence="6">ATCC MYA-4622 / CBS 123669 / FGSC 9596 / NRRL 45880 / 77-13-4</strain>
    </source>
</reference>
<name>C7ZJM9_FUSV7</name>
<dbReference type="eggNOG" id="KOG1399">
    <property type="taxonomic scope" value="Eukaryota"/>
</dbReference>
<organism evidence="5 6">
    <name type="scientific">Fusarium vanettenii (strain ATCC MYA-4622 / CBS 123669 / FGSC 9596 / NRRL 45880 / 77-13-4)</name>
    <name type="common">Fusarium solani subsp. pisi</name>
    <dbReference type="NCBI Taxonomy" id="660122"/>
    <lineage>
        <taxon>Eukaryota</taxon>
        <taxon>Fungi</taxon>
        <taxon>Dikarya</taxon>
        <taxon>Ascomycota</taxon>
        <taxon>Pezizomycotina</taxon>
        <taxon>Sordariomycetes</taxon>
        <taxon>Hypocreomycetidae</taxon>
        <taxon>Hypocreales</taxon>
        <taxon>Nectriaceae</taxon>
        <taxon>Fusarium</taxon>
        <taxon>Fusarium solani species complex</taxon>
        <taxon>Fusarium vanettenii</taxon>
    </lineage>
</organism>
<dbReference type="EMBL" id="GG698935">
    <property type="protein sequence ID" value="EEU35731.1"/>
    <property type="molecule type" value="Genomic_DNA"/>
</dbReference>
<dbReference type="InParanoid" id="C7ZJM9"/>
<protein>
    <recommendedName>
        <fullName evidence="7">FAD/NAD(P)-binding domain-containing protein</fullName>
    </recommendedName>
</protein>
<dbReference type="Gene3D" id="3.50.50.60">
    <property type="entry name" value="FAD/NAD(P)-binding domain"/>
    <property type="match status" value="2"/>
</dbReference>
<dbReference type="Pfam" id="PF00743">
    <property type="entry name" value="FMO-like"/>
    <property type="match status" value="1"/>
</dbReference>
<dbReference type="InterPro" id="IPR020946">
    <property type="entry name" value="Flavin_mOase-like"/>
</dbReference>
<dbReference type="GO" id="GO:0050661">
    <property type="term" value="F:NADP binding"/>
    <property type="evidence" value="ECO:0007669"/>
    <property type="project" value="InterPro"/>
</dbReference>
<sequence length="538" mass="60432">MSLQNANKVDALIVGAGFSGVGQAYALRNLGLSIKLVDSLHDVGGTWLTNTYPGALSDTESFVYRFSWDKEDLQTYPWNRRYLKQTEILQYLRHFVEKHHLRQYMQFNTEMLSAAWNEENNFWEIKLSTGENYQARYFIAALGQLSRVNLPRIPGISSFSGQITHSSHWPEGADITNKRVGVIGCGASGAQIITNVAPVAASLTAFIRHPQYTVRGNDRAVTKQYREWVNEHYDQIWEQVRNSQIAFGYVESNRPFFSVSPEQREEVLEDLWNNGNGMRFMFEHFCDITTNNKANGAVCDFLRRKIQQIVKDPEKARKLIPNEPFARRPVANDGYYETYNRENVAIVDLKETPIAEVVPEGIRTEDGTVHALDVIVFATGFDAVDGNLNRVDISSRGKKLRDIWAHGPRTYLGSFSAGFPNMFMVNGPLSPFGNVVPAIEATIELITNVIERAELARTEHGAGGVVEATPQAEDEWVDKCNKAAEGSLFNDFKDSWFSGGNVPGKAIGVRAYFGGMKSFRAFGIDATKNTWKGFKPLN</sequence>
<dbReference type="InterPro" id="IPR050775">
    <property type="entry name" value="FAD-binding_Monooxygenases"/>
</dbReference>
<dbReference type="AlphaFoldDB" id="C7ZJM9"/>
<dbReference type="PANTHER" id="PTHR43098">
    <property type="entry name" value="L-ORNITHINE N(5)-MONOOXYGENASE-RELATED"/>
    <property type="match status" value="1"/>
</dbReference>
<dbReference type="PANTHER" id="PTHR43098:SF5">
    <property type="entry name" value="DUAL-FUNCTIONAL MONOOXYGENASE_METHYLTRANSFERASE PSOF"/>
    <property type="match status" value="1"/>
</dbReference>
<dbReference type="GO" id="GO:0004499">
    <property type="term" value="F:N,N-dimethylaniline monooxygenase activity"/>
    <property type="evidence" value="ECO:0007669"/>
    <property type="project" value="InterPro"/>
</dbReference>
<dbReference type="RefSeq" id="XP_003041444.1">
    <property type="nucleotide sequence ID" value="XM_003041398.1"/>
</dbReference>
<dbReference type="Proteomes" id="UP000005206">
    <property type="component" value="Chromosome 7"/>
</dbReference>
<dbReference type="GeneID" id="9676298"/>
<dbReference type="KEGG" id="nhe:NECHADRAFT_82172"/>
<gene>
    <name evidence="5" type="ORF">NECHADRAFT_82172</name>
</gene>
<dbReference type="InterPro" id="IPR036188">
    <property type="entry name" value="FAD/NAD-bd_sf"/>
</dbReference>